<name>A0AAV7NA86_PLEWA</name>
<dbReference type="AlphaFoldDB" id="A0AAV7NA86"/>
<dbReference type="PANTHER" id="PTHR19446">
    <property type="entry name" value="REVERSE TRANSCRIPTASES"/>
    <property type="match status" value="1"/>
</dbReference>
<evidence type="ECO:0000313" key="1">
    <source>
        <dbReference type="EMBL" id="KAJ1109610.1"/>
    </source>
</evidence>
<dbReference type="EMBL" id="JANPWB010000013">
    <property type="protein sequence ID" value="KAJ1109610.1"/>
    <property type="molecule type" value="Genomic_DNA"/>
</dbReference>
<evidence type="ECO:0008006" key="3">
    <source>
        <dbReference type="Google" id="ProtNLM"/>
    </source>
</evidence>
<organism evidence="1 2">
    <name type="scientific">Pleurodeles waltl</name>
    <name type="common">Iberian ribbed newt</name>
    <dbReference type="NCBI Taxonomy" id="8319"/>
    <lineage>
        <taxon>Eukaryota</taxon>
        <taxon>Metazoa</taxon>
        <taxon>Chordata</taxon>
        <taxon>Craniata</taxon>
        <taxon>Vertebrata</taxon>
        <taxon>Euteleostomi</taxon>
        <taxon>Amphibia</taxon>
        <taxon>Batrachia</taxon>
        <taxon>Caudata</taxon>
        <taxon>Salamandroidea</taxon>
        <taxon>Salamandridae</taxon>
        <taxon>Pleurodelinae</taxon>
        <taxon>Pleurodeles</taxon>
    </lineage>
</organism>
<dbReference type="Proteomes" id="UP001066276">
    <property type="component" value="Chromosome 9"/>
</dbReference>
<proteinExistence type="predicted"/>
<accession>A0AAV7NA86</accession>
<comment type="caution">
    <text evidence="1">The sequence shown here is derived from an EMBL/GenBank/DDBJ whole genome shotgun (WGS) entry which is preliminary data.</text>
</comment>
<evidence type="ECO:0000313" key="2">
    <source>
        <dbReference type="Proteomes" id="UP001066276"/>
    </source>
</evidence>
<keyword evidence="2" id="KW-1185">Reference proteome</keyword>
<feature type="non-terminal residue" evidence="1">
    <location>
        <position position="82"/>
    </location>
</feature>
<gene>
    <name evidence="1" type="ORF">NDU88_006970</name>
</gene>
<sequence length="82" mass="9067">MAQKPGKAPGLDGIPADLYRSDLDMWVRYVNNVSNAVLASGTYPHSWNGAIIVPIYKKGNRAAPMNYRPISLPDNLPKIFCH</sequence>
<reference evidence="1" key="1">
    <citation type="journal article" date="2022" name="bioRxiv">
        <title>Sequencing and chromosome-scale assembly of the giantPleurodeles waltlgenome.</title>
        <authorList>
            <person name="Brown T."/>
            <person name="Elewa A."/>
            <person name="Iarovenko S."/>
            <person name="Subramanian E."/>
            <person name="Araus A.J."/>
            <person name="Petzold A."/>
            <person name="Susuki M."/>
            <person name="Suzuki K.-i.T."/>
            <person name="Hayashi T."/>
            <person name="Toyoda A."/>
            <person name="Oliveira C."/>
            <person name="Osipova E."/>
            <person name="Leigh N.D."/>
            <person name="Simon A."/>
            <person name="Yun M.H."/>
        </authorList>
    </citation>
    <scope>NUCLEOTIDE SEQUENCE</scope>
    <source>
        <strain evidence="1">20211129_DDA</strain>
        <tissue evidence="1">Liver</tissue>
    </source>
</reference>
<protein>
    <recommendedName>
        <fullName evidence="3">Reverse transcriptase</fullName>
    </recommendedName>
</protein>